<organism evidence="2 3">
    <name type="scientific">Crateriforma conspicua</name>
    <dbReference type="NCBI Taxonomy" id="2527996"/>
    <lineage>
        <taxon>Bacteria</taxon>
        <taxon>Pseudomonadati</taxon>
        <taxon>Planctomycetota</taxon>
        <taxon>Planctomycetia</taxon>
        <taxon>Planctomycetales</taxon>
        <taxon>Planctomycetaceae</taxon>
        <taxon>Crateriforma</taxon>
    </lineage>
</organism>
<dbReference type="InterPro" id="IPR041261">
    <property type="entry name" value="R2K_2"/>
</dbReference>
<comment type="caution">
    <text evidence="2">The sequence shown here is derived from an EMBL/GenBank/DDBJ whole genome shotgun (WGS) entry which is preliminary data.</text>
</comment>
<sequence>MTAIIWILESEVFPSSHARLRRAIKDAGHRIVESRDDWWLDEPPQLDKQTPVVFHGSLGNAAVIEVKANWTPGSFCPVNDFCCTAWYPRASKWLLHRDWRCVPANDLVANAADVAGSIGCTDRVFVRPDSPLKPFSGRVLDVDSISLKALDHGFYYEDETLPVIVAPVANVEREWRFVIVDRQVIAGCGYDAETRSASAAGENSRALDLAEEIASSMEPPSPVYVLDICEVDDKCRLLELNPFGGADLYDCDSQAIVKAVSDHAIRSVKS</sequence>
<dbReference type="AlphaFoldDB" id="A0A5C6FIJ2"/>
<evidence type="ECO:0000259" key="1">
    <source>
        <dbReference type="Pfam" id="PF18299"/>
    </source>
</evidence>
<dbReference type="Pfam" id="PF18299">
    <property type="entry name" value="R2K_2"/>
    <property type="match status" value="1"/>
</dbReference>
<accession>A0A5C6FIJ2</accession>
<dbReference type="Proteomes" id="UP000316476">
    <property type="component" value="Unassembled WGS sequence"/>
</dbReference>
<dbReference type="EMBL" id="SJPZ01000002">
    <property type="protein sequence ID" value="TWU61930.1"/>
    <property type="molecule type" value="Genomic_DNA"/>
</dbReference>
<feature type="domain" description="ATP-grasp" evidence="1">
    <location>
        <begin position="122"/>
        <end position="258"/>
    </location>
</feature>
<dbReference type="RefSeq" id="WP_146414701.1">
    <property type="nucleotide sequence ID" value="NZ_SJPZ01000002.1"/>
</dbReference>
<name>A0A5C6FIJ2_9PLAN</name>
<evidence type="ECO:0000313" key="2">
    <source>
        <dbReference type="EMBL" id="TWU61930.1"/>
    </source>
</evidence>
<protein>
    <recommendedName>
        <fullName evidence="1">ATP-grasp domain-containing protein</fullName>
    </recommendedName>
</protein>
<dbReference type="OrthoDB" id="257538at2"/>
<gene>
    <name evidence="2" type="ORF">V7x_36210</name>
</gene>
<reference evidence="2 3" key="1">
    <citation type="submission" date="2019-02" db="EMBL/GenBank/DDBJ databases">
        <title>Deep-cultivation of Planctomycetes and their phenomic and genomic characterization uncovers novel biology.</title>
        <authorList>
            <person name="Wiegand S."/>
            <person name="Jogler M."/>
            <person name="Boedeker C."/>
            <person name="Pinto D."/>
            <person name="Vollmers J."/>
            <person name="Rivas-Marin E."/>
            <person name="Kohn T."/>
            <person name="Peeters S.H."/>
            <person name="Heuer A."/>
            <person name="Rast P."/>
            <person name="Oberbeckmann S."/>
            <person name="Bunk B."/>
            <person name="Jeske O."/>
            <person name="Meyerdierks A."/>
            <person name="Storesund J.E."/>
            <person name="Kallscheuer N."/>
            <person name="Luecker S."/>
            <person name="Lage O.M."/>
            <person name="Pohl T."/>
            <person name="Merkel B.J."/>
            <person name="Hornburger P."/>
            <person name="Mueller R.-W."/>
            <person name="Bruemmer F."/>
            <person name="Labrenz M."/>
            <person name="Spormann A.M."/>
            <person name="Op Den Camp H."/>
            <person name="Overmann J."/>
            <person name="Amann R."/>
            <person name="Jetten M.S.M."/>
            <person name="Mascher T."/>
            <person name="Medema M.H."/>
            <person name="Devos D.P."/>
            <person name="Kaster A.-K."/>
            <person name="Ovreas L."/>
            <person name="Rohde M."/>
            <person name="Galperin M.Y."/>
            <person name="Jogler C."/>
        </authorList>
    </citation>
    <scope>NUCLEOTIDE SEQUENCE [LARGE SCALE GENOMIC DNA]</scope>
    <source>
        <strain evidence="2 3">V7</strain>
    </source>
</reference>
<proteinExistence type="predicted"/>
<evidence type="ECO:0000313" key="3">
    <source>
        <dbReference type="Proteomes" id="UP000316476"/>
    </source>
</evidence>